<dbReference type="eggNOG" id="ENOG502R1E5">
    <property type="taxonomic scope" value="Eukaryota"/>
</dbReference>
<feature type="region of interest" description="Disordered" evidence="7">
    <location>
        <begin position="199"/>
        <end position="243"/>
    </location>
</feature>
<sequence length="963" mass="107004">MPRFAVLSDSPQFDQPKAIKRACQSPVSSDDEFDFEPRKRSKGSQSKSRVVKKVSGDKVSKSTSNRASSTAGPKSKRTAVAQLASPKFVWYLLNCLKDSVQSKMSFEYGFGLGSIVPLPSASEWTNEQVAQFSQWLETLGFVSRPTVNATVYRIANKDALAIVQRYSGQVSTTPSNTQAMLSQMQAPPEDDNLAIVTAKKSPKQERKAFENYTRGVSSSTAAPRQRRPAARRPPPLSLMWGSPIQAVGDSSMFRPSHSTFNPRLSLDSMDSNPPGVRSARRLSICSIAEEPSQSSSASPDKQSTVIEIDEDVSGAPSHLDQSNESLDFDAIEDASTPFSSAVKRLSFGGILTKSSRLSLDTSIPEESSMDLLNVSRENVVVQSKKTRNHLRRLSRLDVVRSSDRRLSLFVPKTNVQLAPSPLDKANDAVRGQTVHRASRSKPTMPSAVASLVLASQFVEMTPLVGVVCKTWRRIHNEIWAWHQADYHLQPVDAMAATLYNAFPWGQYLSDGAYKQVFKVYSVPDERYEAVSVMDVRYIESTGNEHIVRQEIAHSLLFTKLADTHPNFLRIYSMFLSTSMPDESKWGSPSTPTPQGLAFGALSHGSTSTGKPSTNKDMTSLKRGLYQYIRMELCDGGNVEDYIRLDGTSNLIHGWSSLFFQMVFALYAGREQHQLRHYDIKLLNFFLQSTSAEGTTMTYAFEEKVFELTSPYWVKLADYGTADTSTLTLGLPIGVEHFTTLENTPIDFFLVGDTAMQGYAADTFALGLSLLHLLSGRAPYEELLEDVVCPMELKRSLVAMWKKKHYRGAKKESFAVLRQQLATSKDNTTVLCDTLYRFLVLFGVTQLDAATSSISAFLLQLLAPSSKKRHPSPVQRQYELDASMYSVATGSFGPIALVRRRLEAIPGAMDVFRRLVHFDPAQRPTLYWVLHSPLFDALQLDNPDQAVLTVATYARPRGDRLPDI</sequence>
<dbReference type="InterPro" id="IPR011009">
    <property type="entry name" value="Kinase-like_dom_sf"/>
</dbReference>
<evidence type="ECO:0000256" key="3">
    <source>
        <dbReference type="ARBA" id="ARBA00022777"/>
    </source>
</evidence>
<name>A0A024UJT8_9STRA</name>
<evidence type="ECO:0000256" key="1">
    <source>
        <dbReference type="ARBA" id="ARBA00022679"/>
    </source>
</evidence>
<dbReference type="PANTHER" id="PTHR11042">
    <property type="entry name" value="EUKARYOTIC TRANSLATION INITIATION FACTOR 2-ALPHA KINASE EIF2-ALPHA KINASE -RELATED"/>
    <property type="match status" value="1"/>
</dbReference>
<gene>
    <name evidence="9" type="ORF">H310_02674</name>
</gene>
<feature type="domain" description="Protein kinase" evidence="8">
    <location>
        <begin position="502"/>
        <end position="934"/>
    </location>
</feature>
<feature type="compositionally biased region" description="Polar residues" evidence="7">
    <location>
        <begin position="63"/>
        <end position="72"/>
    </location>
</feature>
<dbReference type="EMBL" id="KI913955">
    <property type="protein sequence ID" value="ETW06405.1"/>
    <property type="molecule type" value="Genomic_DNA"/>
</dbReference>
<keyword evidence="3 9" id="KW-0418">Kinase</keyword>
<evidence type="ECO:0000313" key="9">
    <source>
        <dbReference type="EMBL" id="ETW06405.1"/>
    </source>
</evidence>
<dbReference type="GO" id="GO:0004674">
    <property type="term" value="F:protein serine/threonine kinase activity"/>
    <property type="evidence" value="ECO:0007669"/>
    <property type="project" value="UniProtKB-KW"/>
</dbReference>
<feature type="region of interest" description="Disordered" evidence="7">
    <location>
        <begin position="1"/>
        <end position="76"/>
    </location>
</feature>
<organism evidence="9">
    <name type="scientific">Aphanomyces invadans</name>
    <dbReference type="NCBI Taxonomy" id="157072"/>
    <lineage>
        <taxon>Eukaryota</taxon>
        <taxon>Sar</taxon>
        <taxon>Stramenopiles</taxon>
        <taxon>Oomycota</taxon>
        <taxon>Saprolegniomycetes</taxon>
        <taxon>Saprolegniales</taxon>
        <taxon>Verrucalvaceae</taxon>
        <taxon>Aphanomyces</taxon>
    </lineage>
</organism>
<evidence type="ECO:0000256" key="6">
    <source>
        <dbReference type="ARBA" id="ARBA00037982"/>
    </source>
</evidence>
<keyword evidence="4" id="KW-0067">ATP-binding</keyword>
<proteinExistence type="inferred from homology"/>
<keyword evidence="5" id="KW-0652">Protein synthesis inhibitor</keyword>
<dbReference type="PROSITE" id="PS00108">
    <property type="entry name" value="PROTEIN_KINASE_ST"/>
    <property type="match status" value="1"/>
</dbReference>
<evidence type="ECO:0000256" key="4">
    <source>
        <dbReference type="ARBA" id="ARBA00022840"/>
    </source>
</evidence>
<dbReference type="GO" id="GO:0005634">
    <property type="term" value="C:nucleus"/>
    <property type="evidence" value="ECO:0007669"/>
    <property type="project" value="TreeGrafter"/>
</dbReference>
<protein>
    <submittedName>
        <fullName evidence="9">Serine/threonine protein kinase</fullName>
    </submittedName>
</protein>
<dbReference type="Gene3D" id="1.10.510.10">
    <property type="entry name" value="Transferase(Phosphotransferase) domain 1"/>
    <property type="match status" value="1"/>
</dbReference>
<keyword evidence="9" id="KW-0723">Serine/threonine-protein kinase</keyword>
<evidence type="ECO:0000256" key="5">
    <source>
        <dbReference type="ARBA" id="ARBA00023193"/>
    </source>
</evidence>
<dbReference type="InterPro" id="IPR050339">
    <property type="entry name" value="CC_SR_Kinase"/>
</dbReference>
<keyword evidence="1" id="KW-0808">Transferase</keyword>
<evidence type="ECO:0000256" key="7">
    <source>
        <dbReference type="SAM" id="MobiDB-lite"/>
    </source>
</evidence>
<dbReference type="PROSITE" id="PS50011">
    <property type="entry name" value="PROTEIN_KINASE_DOM"/>
    <property type="match status" value="1"/>
</dbReference>
<evidence type="ECO:0000256" key="2">
    <source>
        <dbReference type="ARBA" id="ARBA00022741"/>
    </source>
</evidence>
<evidence type="ECO:0000259" key="8">
    <source>
        <dbReference type="PROSITE" id="PS50011"/>
    </source>
</evidence>
<dbReference type="VEuPathDB" id="FungiDB:H310_02674"/>
<dbReference type="GO" id="GO:0005524">
    <property type="term" value="F:ATP binding"/>
    <property type="evidence" value="ECO:0007669"/>
    <property type="project" value="UniProtKB-KW"/>
</dbReference>
<dbReference type="AlphaFoldDB" id="A0A024UJT8"/>
<accession>A0A024UJT8</accession>
<dbReference type="RefSeq" id="XP_008864480.1">
    <property type="nucleotide sequence ID" value="XM_008866258.1"/>
</dbReference>
<dbReference type="InterPro" id="IPR008271">
    <property type="entry name" value="Ser/Thr_kinase_AS"/>
</dbReference>
<dbReference type="GO" id="GO:0017148">
    <property type="term" value="P:negative regulation of translation"/>
    <property type="evidence" value="ECO:0007669"/>
    <property type="project" value="UniProtKB-KW"/>
</dbReference>
<dbReference type="SMART" id="SM00220">
    <property type="entry name" value="S_TKc"/>
    <property type="match status" value="1"/>
</dbReference>
<dbReference type="GO" id="GO:0005737">
    <property type="term" value="C:cytoplasm"/>
    <property type="evidence" value="ECO:0007669"/>
    <property type="project" value="TreeGrafter"/>
</dbReference>
<keyword evidence="2" id="KW-0547">Nucleotide-binding</keyword>
<dbReference type="InterPro" id="IPR000719">
    <property type="entry name" value="Prot_kinase_dom"/>
</dbReference>
<reference evidence="9" key="1">
    <citation type="submission" date="2013-12" db="EMBL/GenBank/DDBJ databases">
        <title>The Genome Sequence of Aphanomyces invadans NJM9701.</title>
        <authorList>
            <consortium name="The Broad Institute Genomics Platform"/>
            <person name="Russ C."/>
            <person name="Tyler B."/>
            <person name="van West P."/>
            <person name="Dieguez-Uribeondo J."/>
            <person name="Young S.K."/>
            <person name="Zeng Q."/>
            <person name="Gargeya S."/>
            <person name="Fitzgerald M."/>
            <person name="Abouelleil A."/>
            <person name="Alvarado L."/>
            <person name="Chapman S.B."/>
            <person name="Gainer-Dewar J."/>
            <person name="Goldberg J."/>
            <person name="Griggs A."/>
            <person name="Gujja S."/>
            <person name="Hansen M."/>
            <person name="Howarth C."/>
            <person name="Imamovic A."/>
            <person name="Ireland A."/>
            <person name="Larimer J."/>
            <person name="McCowan C."/>
            <person name="Murphy C."/>
            <person name="Pearson M."/>
            <person name="Poon T.W."/>
            <person name="Priest M."/>
            <person name="Roberts A."/>
            <person name="Saif S."/>
            <person name="Shea T."/>
            <person name="Sykes S."/>
            <person name="Wortman J."/>
            <person name="Nusbaum C."/>
            <person name="Birren B."/>
        </authorList>
    </citation>
    <scope>NUCLEOTIDE SEQUENCE [LARGE SCALE GENOMIC DNA]</scope>
    <source>
        <strain evidence="9">NJM9701</strain>
    </source>
</reference>
<dbReference type="SUPFAM" id="SSF56112">
    <property type="entry name" value="Protein kinase-like (PK-like)"/>
    <property type="match status" value="1"/>
</dbReference>
<dbReference type="OrthoDB" id="194690at2759"/>
<comment type="similarity">
    <text evidence="6">Belongs to the protein kinase superfamily. Ser/Thr protein kinase family. GCN2 subfamily.</text>
</comment>
<dbReference type="STRING" id="157072.A0A024UJT8"/>
<dbReference type="GeneID" id="20079724"/>